<protein>
    <submittedName>
        <fullName evidence="3">DUF2079 domain-containing protein</fullName>
    </submittedName>
</protein>
<accession>A0ABN0VYY0</accession>
<feature type="transmembrane region" description="Helical" evidence="2">
    <location>
        <begin position="150"/>
        <end position="168"/>
    </location>
</feature>
<keyword evidence="4" id="KW-1185">Reference proteome</keyword>
<feature type="transmembrane region" description="Helical" evidence="2">
    <location>
        <begin position="265"/>
        <end position="289"/>
    </location>
</feature>
<gene>
    <name evidence="3" type="ORF">GCM10010302_69950</name>
</gene>
<dbReference type="EMBL" id="BAAABV010000029">
    <property type="protein sequence ID" value="GAA0320799.1"/>
    <property type="molecule type" value="Genomic_DNA"/>
</dbReference>
<feature type="region of interest" description="Disordered" evidence="1">
    <location>
        <begin position="1"/>
        <end position="24"/>
    </location>
</feature>
<evidence type="ECO:0000313" key="4">
    <source>
        <dbReference type="Proteomes" id="UP001501867"/>
    </source>
</evidence>
<reference evidence="3 4" key="1">
    <citation type="journal article" date="2019" name="Int. J. Syst. Evol. Microbiol.">
        <title>The Global Catalogue of Microorganisms (GCM) 10K type strain sequencing project: providing services to taxonomists for standard genome sequencing and annotation.</title>
        <authorList>
            <consortium name="The Broad Institute Genomics Platform"/>
            <consortium name="The Broad Institute Genome Sequencing Center for Infectious Disease"/>
            <person name="Wu L."/>
            <person name="Ma J."/>
        </authorList>
    </citation>
    <scope>NUCLEOTIDE SEQUENCE [LARGE SCALE GENOMIC DNA]</scope>
    <source>
        <strain evidence="3 4">JCM 4505</strain>
    </source>
</reference>
<dbReference type="Proteomes" id="UP001501867">
    <property type="component" value="Unassembled WGS sequence"/>
</dbReference>
<feature type="transmembrane region" description="Helical" evidence="2">
    <location>
        <begin position="357"/>
        <end position="375"/>
    </location>
</feature>
<keyword evidence="2" id="KW-1133">Transmembrane helix</keyword>
<dbReference type="Pfam" id="PF09852">
    <property type="entry name" value="DUF2079"/>
    <property type="match status" value="1"/>
</dbReference>
<feature type="transmembrane region" description="Helical" evidence="2">
    <location>
        <begin position="395"/>
        <end position="415"/>
    </location>
</feature>
<dbReference type="RefSeq" id="WP_344168554.1">
    <property type="nucleotide sequence ID" value="NZ_BAAABV010000029.1"/>
</dbReference>
<evidence type="ECO:0000256" key="1">
    <source>
        <dbReference type="SAM" id="MobiDB-lite"/>
    </source>
</evidence>
<name>A0ABN0VYY0_9ACTN</name>
<organism evidence="3 4">
    <name type="scientific">Streptomyces polychromogenes</name>
    <dbReference type="NCBI Taxonomy" id="67342"/>
    <lineage>
        <taxon>Bacteria</taxon>
        <taxon>Bacillati</taxon>
        <taxon>Actinomycetota</taxon>
        <taxon>Actinomycetes</taxon>
        <taxon>Kitasatosporales</taxon>
        <taxon>Streptomycetaceae</taxon>
        <taxon>Streptomyces</taxon>
    </lineage>
</organism>
<feature type="transmembrane region" description="Helical" evidence="2">
    <location>
        <begin position="316"/>
        <end position="336"/>
    </location>
</feature>
<dbReference type="InterPro" id="IPR018650">
    <property type="entry name" value="STSV1_Orf64"/>
</dbReference>
<comment type="caution">
    <text evidence="3">The sequence shown here is derived from an EMBL/GenBank/DDBJ whole genome shotgun (WGS) entry which is preliminary data.</text>
</comment>
<sequence>MPPSGSPPDGTTAPTPAPAAPAPVPAVPAAVPAVPAAVPTAPAPVPAVPAAGGARAGRRDRAAVWARARAPYALTAVLFAAYATLSVTRHRRMEDGSYDLGIFEQAVRAYAHFQAPVVDLKGPGFLVLGDHFSPVIALIAPLYRVFPGPVTLLVVQAALFALSALPVTRASVRLLGPARGLALGAAYGLSWGIQRAVEFDFHEICFAVPLIAFALEALLARRWRAALAWGLPLLLVKEDQGLTLAALALVVAWRARRTDRRAARLALGVAVAGAAAAALVFTVVIPAFAADGYTYWQKAGGPGTALHGLGTKLTTLAWVLVPTSGLLALRSPLLWVALPTLGWRFTASDPNYWSTDWHYSAVLMPVVALALADSLDAVRRGPRPWLRSYAHQLPGALLAAALALSATVLPLARLGDRSAYAVPARAAAVERLLARIPDGVSVEADYPALTRLTSRCRVFWIGGARGERPAYLVFDNASGWAGDPLGYAGRLHPGSRFALVGEAYGVVLLERRL</sequence>
<keyword evidence="2" id="KW-0812">Transmembrane</keyword>
<proteinExistence type="predicted"/>
<feature type="compositionally biased region" description="Pro residues" evidence="1">
    <location>
        <begin position="15"/>
        <end position="24"/>
    </location>
</feature>
<evidence type="ECO:0000313" key="3">
    <source>
        <dbReference type="EMBL" id="GAA0320799.1"/>
    </source>
</evidence>
<evidence type="ECO:0000256" key="2">
    <source>
        <dbReference type="SAM" id="Phobius"/>
    </source>
</evidence>
<keyword evidence="2" id="KW-0472">Membrane</keyword>